<dbReference type="Gene3D" id="1.20.120.330">
    <property type="entry name" value="Nucleotidyltransferases domain 2"/>
    <property type="match status" value="1"/>
</dbReference>
<dbReference type="OrthoDB" id="2350973at2"/>
<proteinExistence type="predicted"/>
<sequence>MENFQRMIYQEHASNPNTLGILIVEKTLFDHPITDEFDSILLIIVEKQEVDWFVKHYEVNGQTVAMHIVTKSLLMDWIDTSGYRRAAEWVIYGRKAYDRNEFIKELKEELQSFPEEKRTLRKIIDFGKLLKNYSEGKALYEAKEVMDSYSKILNALHYLARLSVIDQGYYPEVTVWNQVKSIDLEVYKLYEKLMDSTENLEKRIELMLIAMDFVLLNKAESASTHLLNLLNEEEDYWSYASIKELPEIEHYSLDLHAIISYLEEKDIIDMKLVPTKNPDVFQRMYKVKKLEEV</sequence>
<evidence type="ECO:0008006" key="6">
    <source>
        <dbReference type="Google" id="ProtNLM"/>
    </source>
</evidence>
<dbReference type="Gene3D" id="3.30.460.10">
    <property type="entry name" value="Beta Polymerase, domain 2"/>
    <property type="match status" value="1"/>
</dbReference>
<dbReference type="Pfam" id="PF14540">
    <property type="entry name" value="NTF-like"/>
    <property type="match status" value="1"/>
</dbReference>
<dbReference type="InterPro" id="IPR043519">
    <property type="entry name" value="NT_sf"/>
</dbReference>
<evidence type="ECO:0000259" key="2">
    <source>
        <dbReference type="Pfam" id="PF18576"/>
    </source>
</evidence>
<dbReference type="Gene3D" id="1.10.10.10">
    <property type="entry name" value="Winged helix-like DNA-binding domain superfamily/Winged helix DNA-binding domain"/>
    <property type="match status" value="1"/>
</dbReference>
<dbReference type="Pfam" id="PF18576">
    <property type="entry name" value="HTH_52"/>
    <property type="match status" value="1"/>
</dbReference>
<dbReference type="STRING" id="545501.BN997_03073"/>
<dbReference type="InterPro" id="IPR041143">
    <property type="entry name" value="YgxA_HTH"/>
</dbReference>
<evidence type="ECO:0000259" key="3">
    <source>
        <dbReference type="Pfam" id="PF22339"/>
    </source>
</evidence>
<gene>
    <name evidence="4" type="ORF">BN997_03073</name>
</gene>
<dbReference type="InterPro" id="IPR054515">
    <property type="entry name" value="YgxA-like_substrate-bd"/>
</dbReference>
<feature type="domain" description="YgxA-like helix-turn-helix" evidence="2">
    <location>
        <begin position="224"/>
        <end position="287"/>
    </location>
</feature>
<evidence type="ECO:0000313" key="4">
    <source>
        <dbReference type="EMBL" id="CEI83182.1"/>
    </source>
</evidence>
<protein>
    <recommendedName>
        <fullName evidence="6">Nucleotidyltransferase-like domain-containing protein</fullName>
    </recommendedName>
</protein>
<dbReference type="Proteomes" id="UP000040453">
    <property type="component" value="Unassembled WGS sequence"/>
</dbReference>
<organism evidence="4 5">
    <name type="scientific">Oceanobacillus oncorhynchi</name>
    <dbReference type="NCBI Taxonomy" id="545501"/>
    <lineage>
        <taxon>Bacteria</taxon>
        <taxon>Bacillati</taxon>
        <taxon>Bacillota</taxon>
        <taxon>Bacilli</taxon>
        <taxon>Bacillales</taxon>
        <taxon>Bacillaceae</taxon>
        <taxon>Oceanobacillus</taxon>
    </lineage>
</organism>
<name>A0A0A1MUI1_9BACI</name>
<feature type="domain" description="Nucleotidyltransferase-like" evidence="1">
    <location>
        <begin position="1"/>
        <end position="118"/>
    </location>
</feature>
<dbReference type="Pfam" id="PF22339">
    <property type="entry name" value="YgxA-like_sub_bind"/>
    <property type="match status" value="1"/>
</dbReference>
<evidence type="ECO:0000313" key="5">
    <source>
        <dbReference type="Proteomes" id="UP000040453"/>
    </source>
</evidence>
<dbReference type="InterPro" id="IPR036388">
    <property type="entry name" value="WH-like_DNA-bd_sf"/>
</dbReference>
<feature type="domain" description="YgxA-like substrate binding" evidence="3">
    <location>
        <begin position="120"/>
        <end position="217"/>
    </location>
</feature>
<keyword evidence="5" id="KW-1185">Reference proteome</keyword>
<accession>A0A0A1MUI1</accession>
<dbReference type="InterPro" id="IPR029348">
    <property type="entry name" value="NTF-like"/>
</dbReference>
<evidence type="ECO:0000259" key="1">
    <source>
        <dbReference type="Pfam" id="PF14540"/>
    </source>
</evidence>
<dbReference type="AlphaFoldDB" id="A0A0A1MUI1"/>
<dbReference type="EMBL" id="CDGG01000001">
    <property type="protein sequence ID" value="CEI83182.1"/>
    <property type="molecule type" value="Genomic_DNA"/>
</dbReference>
<reference evidence="4 5" key="1">
    <citation type="submission" date="2014-11" db="EMBL/GenBank/DDBJ databases">
        <authorList>
            <person name="Urmite Genomes Urmite Genomes"/>
        </authorList>
    </citation>
    <scope>NUCLEOTIDE SEQUENCE [LARGE SCALE GENOMIC DNA]</scope>
    <source>
        <strain evidence="4 5">Oc5</strain>
    </source>
</reference>
<dbReference type="RefSeq" id="WP_042533455.1">
    <property type="nucleotide sequence ID" value="NZ_CAXOIH010000035.1"/>
</dbReference>